<dbReference type="Pfam" id="PF00578">
    <property type="entry name" value="AhpC-TSA"/>
    <property type="match status" value="1"/>
</dbReference>
<dbReference type="EMBL" id="JBHSGQ010000003">
    <property type="protein sequence ID" value="MFC4725042.1"/>
    <property type="molecule type" value="Genomic_DNA"/>
</dbReference>
<keyword evidence="1" id="KW-0732">Signal</keyword>
<feature type="domain" description="Thioredoxin" evidence="2">
    <location>
        <begin position="30"/>
        <end position="188"/>
    </location>
</feature>
<dbReference type="SUPFAM" id="SSF52833">
    <property type="entry name" value="Thioredoxin-like"/>
    <property type="match status" value="1"/>
</dbReference>
<dbReference type="InterPro" id="IPR006311">
    <property type="entry name" value="TAT_signal"/>
</dbReference>
<feature type="signal peptide" evidence="1">
    <location>
        <begin position="1"/>
        <end position="28"/>
    </location>
</feature>
<dbReference type="Proteomes" id="UP001596024">
    <property type="component" value="Unassembled WGS sequence"/>
</dbReference>
<dbReference type="PANTHER" id="PTHR43640:SF1">
    <property type="entry name" value="THIOREDOXIN-DEPENDENT PEROXIREDOXIN"/>
    <property type="match status" value="1"/>
</dbReference>
<comment type="caution">
    <text evidence="3">The sequence shown here is derived from an EMBL/GenBank/DDBJ whole genome shotgun (WGS) entry which is preliminary data.</text>
</comment>
<gene>
    <name evidence="3" type="ORF">ACFPB0_07055</name>
</gene>
<dbReference type="InterPro" id="IPR013766">
    <property type="entry name" value="Thioredoxin_domain"/>
</dbReference>
<name>A0ABV9N9M1_9PROT</name>
<organism evidence="3 4">
    <name type="scientific">Glycocaulis abyssi</name>
    <dbReference type="NCBI Taxonomy" id="1433403"/>
    <lineage>
        <taxon>Bacteria</taxon>
        <taxon>Pseudomonadati</taxon>
        <taxon>Pseudomonadota</taxon>
        <taxon>Alphaproteobacteria</taxon>
        <taxon>Maricaulales</taxon>
        <taxon>Maricaulaceae</taxon>
        <taxon>Glycocaulis</taxon>
    </lineage>
</organism>
<dbReference type="InterPro" id="IPR000866">
    <property type="entry name" value="AhpC/TSA"/>
</dbReference>
<proteinExistence type="predicted"/>
<feature type="chain" id="PRO_5045495941" evidence="1">
    <location>
        <begin position="29"/>
        <end position="208"/>
    </location>
</feature>
<protein>
    <submittedName>
        <fullName evidence="3">Redoxin domain-containing protein</fullName>
    </submittedName>
</protein>
<accession>A0ABV9N9M1</accession>
<evidence type="ECO:0000256" key="1">
    <source>
        <dbReference type="SAM" id="SignalP"/>
    </source>
</evidence>
<dbReference type="InterPro" id="IPR036249">
    <property type="entry name" value="Thioredoxin-like_sf"/>
</dbReference>
<dbReference type="PROSITE" id="PS51352">
    <property type="entry name" value="THIOREDOXIN_2"/>
    <property type="match status" value="1"/>
</dbReference>
<dbReference type="PROSITE" id="PS51318">
    <property type="entry name" value="TAT"/>
    <property type="match status" value="1"/>
</dbReference>
<reference evidence="4" key="1">
    <citation type="journal article" date="2019" name="Int. J. Syst. Evol. Microbiol.">
        <title>The Global Catalogue of Microorganisms (GCM) 10K type strain sequencing project: providing services to taxonomists for standard genome sequencing and annotation.</title>
        <authorList>
            <consortium name="The Broad Institute Genomics Platform"/>
            <consortium name="The Broad Institute Genome Sequencing Center for Infectious Disease"/>
            <person name="Wu L."/>
            <person name="Ma J."/>
        </authorList>
    </citation>
    <scope>NUCLEOTIDE SEQUENCE [LARGE SCALE GENOMIC DNA]</scope>
    <source>
        <strain evidence="4">CCUG 62981</strain>
    </source>
</reference>
<evidence type="ECO:0000313" key="4">
    <source>
        <dbReference type="Proteomes" id="UP001596024"/>
    </source>
</evidence>
<dbReference type="Gene3D" id="3.40.30.10">
    <property type="entry name" value="Glutaredoxin"/>
    <property type="match status" value="1"/>
</dbReference>
<evidence type="ECO:0000313" key="3">
    <source>
        <dbReference type="EMBL" id="MFC4725042.1"/>
    </source>
</evidence>
<dbReference type="InterPro" id="IPR047262">
    <property type="entry name" value="PRX-like1"/>
</dbReference>
<dbReference type="PANTHER" id="PTHR43640">
    <property type="entry name" value="OS07G0260300 PROTEIN"/>
    <property type="match status" value="1"/>
</dbReference>
<dbReference type="RefSeq" id="WP_371392295.1">
    <property type="nucleotide sequence ID" value="NZ_CP163421.1"/>
</dbReference>
<sequence>MAISRRTFTLTASLLAATALSFGAAAHAQPVIGERAPDFTATTATGETVSLADFAGQTVMLEWTNHDCPFVVRHYQGNMQALQDEAAENGVVWIQVISSAPGEQGYVSAERALELNEERGASNVAHVFMDAPGIIGRAYDARTTPHMYVIDSEGTLRYNGGIDDQPRPRAGDPEPIPYAQIALNAVLAGEAVEMPETQPYGCNVKYVD</sequence>
<keyword evidence="4" id="KW-1185">Reference proteome</keyword>
<evidence type="ECO:0000259" key="2">
    <source>
        <dbReference type="PROSITE" id="PS51352"/>
    </source>
</evidence>